<feature type="compositionally biased region" description="Basic residues" evidence="1">
    <location>
        <begin position="301"/>
        <end position="311"/>
    </location>
</feature>
<sequence>GRPRRAPPAGARTDQRPRGRPRGQHRAHPRAHRARPRRGGRDRALPRAGRHRLSPRGPAPARALPAGDGRGARLPGRGRPGHRRAGRLPGALGRRLQRAGRAGRGRAALDLPQDPPAQLRRLRRAPVLPGRRERRHPRHRRRPRRPDHLRGHVGARPARLRRGARGSVADPQRLGLPVSRRQGRRARAHDRPAGARQHLRGRLLQPGRRPGRAHLRRAFLRGRPRRSRAGPGAAVRGVAAHRHRRPAGGHQRTAARPPPAPAGAHGAARRRPAAGPRAPVDTRGRGAGRGAGTGARAGGRGLRRARPRPARLRGEERLPARGARALGRHRLDAGGAGGDRRPRRRSRHHRGDAVAVLLVGHAGRCAHAGRQSGRRLPGAADRPGNGDLRRHARRGLRRHGARPHRGEPPGAHPRQPADGAVEQVRLAGPDHRQQVRGLGGLFDALRRLGRRLRGDQGRAQAAGLPALRLPQRDRGPGRRADPRVDRHARAERRAATGPARRGLAARLRHPRPDPRGLRRARRQPRADAARRPARGRDRPGHPPGRLQRVQAPAGPSRHQDHAAGLRPGPAHADHQRLPRDL</sequence>
<feature type="compositionally biased region" description="Basic residues" evidence="1">
    <location>
        <begin position="341"/>
        <end position="350"/>
    </location>
</feature>
<feature type="compositionally biased region" description="Basic residues" evidence="1">
    <location>
        <begin position="390"/>
        <end position="403"/>
    </location>
</feature>
<evidence type="ECO:0000313" key="2">
    <source>
        <dbReference type="EMBL" id="CAA9494224.1"/>
    </source>
</evidence>
<feature type="compositionally biased region" description="Low complexity" evidence="1">
    <location>
        <begin position="55"/>
        <end position="77"/>
    </location>
</feature>
<dbReference type="GO" id="GO:0016740">
    <property type="term" value="F:transferase activity"/>
    <property type="evidence" value="ECO:0007669"/>
    <property type="project" value="UniProtKB-KW"/>
</dbReference>
<keyword evidence="2" id="KW-0436">Ligase</keyword>
<feature type="region of interest" description="Disordered" evidence="1">
    <location>
        <begin position="366"/>
        <end position="418"/>
    </location>
</feature>
<organism evidence="2">
    <name type="scientific">uncultured Solirubrobacteraceae bacterium</name>
    <dbReference type="NCBI Taxonomy" id="1162706"/>
    <lineage>
        <taxon>Bacteria</taxon>
        <taxon>Bacillati</taxon>
        <taxon>Actinomycetota</taxon>
        <taxon>Thermoleophilia</taxon>
        <taxon>Solirubrobacterales</taxon>
        <taxon>Solirubrobacteraceae</taxon>
        <taxon>environmental samples</taxon>
    </lineage>
</organism>
<feature type="non-terminal residue" evidence="2">
    <location>
        <position position="1"/>
    </location>
</feature>
<feature type="compositionally biased region" description="Basic residues" evidence="1">
    <location>
        <begin position="132"/>
        <end position="164"/>
    </location>
</feature>
<feature type="compositionally biased region" description="Basic residues" evidence="1">
    <location>
        <begin position="18"/>
        <end position="38"/>
    </location>
</feature>
<feature type="non-terminal residue" evidence="2">
    <location>
        <position position="581"/>
    </location>
</feature>
<feature type="region of interest" description="Disordered" evidence="1">
    <location>
        <begin position="453"/>
        <end position="581"/>
    </location>
</feature>
<dbReference type="EC" id="6.3.1.5" evidence="2"/>
<proteinExistence type="predicted"/>
<reference evidence="2" key="1">
    <citation type="submission" date="2020-02" db="EMBL/GenBank/DDBJ databases">
        <authorList>
            <person name="Meier V. D."/>
        </authorList>
    </citation>
    <scope>NUCLEOTIDE SEQUENCE</scope>
    <source>
        <strain evidence="2">AVDCRST_MAG38</strain>
    </source>
</reference>
<feature type="region of interest" description="Disordered" evidence="1">
    <location>
        <begin position="1"/>
        <end position="350"/>
    </location>
</feature>
<feature type="compositionally biased region" description="Basic and acidic residues" evidence="1">
    <location>
        <begin position="470"/>
        <end position="494"/>
    </location>
</feature>
<accession>A0A6J4SHK4</accession>
<feature type="compositionally biased region" description="Basic and acidic residues" evidence="1">
    <location>
        <begin position="571"/>
        <end position="581"/>
    </location>
</feature>
<feature type="compositionally biased region" description="Basic and acidic residues" evidence="1">
    <location>
        <begin position="524"/>
        <end position="540"/>
    </location>
</feature>
<feature type="compositionally biased region" description="Basic residues" evidence="1">
    <location>
        <begin position="95"/>
        <end position="104"/>
    </location>
</feature>
<dbReference type="EMBL" id="CADCVJ010000228">
    <property type="protein sequence ID" value="CAA9494224.1"/>
    <property type="molecule type" value="Genomic_DNA"/>
</dbReference>
<feature type="compositionally biased region" description="Basic residues" evidence="1">
    <location>
        <begin position="209"/>
        <end position="228"/>
    </location>
</feature>
<feature type="compositionally biased region" description="Low complexity" evidence="1">
    <location>
        <begin position="495"/>
        <end position="505"/>
    </location>
</feature>
<feature type="compositionally biased region" description="Low complexity" evidence="1">
    <location>
        <begin position="105"/>
        <end position="129"/>
    </location>
</feature>
<dbReference type="GO" id="GO:0008795">
    <property type="term" value="F:NAD+ synthase activity"/>
    <property type="evidence" value="ECO:0007669"/>
    <property type="project" value="UniProtKB-EC"/>
</dbReference>
<evidence type="ECO:0000256" key="1">
    <source>
        <dbReference type="SAM" id="MobiDB-lite"/>
    </source>
</evidence>
<keyword evidence="2" id="KW-0808">Transferase</keyword>
<gene>
    <name evidence="2" type="ORF">AVDCRST_MAG38-2819</name>
</gene>
<protein>
    <submittedName>
        <fullName evidence="2">NAD synthetase / Glutamine amidotransferase chain of NAD synthetase</fullName>
        <ecNumber evidence="2">6.3.1.5</ecNumber>
    </submittedName>
</protein>
<dbReference type="AlphaFoldDB" id="A0A6J4SHK4"/>
<feature type="compositionally biased region" description="Low complexity" evidence="1">
    <location>
        <begin position="229"/>
        <end position="238"/>
    </location>
</feature>
<name>A0A6J4SHK4_9ACTN</name>
<feature type="compositionally biased region" description="Gly residues" evidence="1">
    <location>
        <begin position="285"/>
        <end position="300"/>
    </location>
</feature>
<keyword evidence="2" id="KW-0315">Glutamine amidotransferase</keyword>